<dbReference type="InterPro" id="IPR052527">
    <property type="entry name" value="Metal_cation-efflux_comp"/>
</dbReference>
<dbReference type="EMBL" id="UOGB01000287">
    <property type="protein sequence ID" value="VAX24107.1"/>
    <property type="molecule type" value="Genomic_DNA"/>
</dbReference>
<keyword evidence="1" id="KW-0472">Membrane</keyword>
<dbReference type="PANTHER" id="PTHR43847">
    <property type="entry name" value="BLL3993 PROTEIN"/>
    <property type="match status" value="1"/>
</dbReference>
<sequence length="199" mass="22637">MSSDEAVVFIAWAIWCFFHSLLAALGVTERIKRMMGAQARWYRLGYNLFAVVSIIPPMMIEKSLSTGLAVDWGKLETVRAVIFWGALALLVWAVSIYDLKDFAGIKLTAQPEKLVTTGPLLVVRHPIYSMAYVLIWTRPLTDTAIISSVVLTFYLIIGTWLEERKLESEFGEAYKEYRKKTPALFPWRLALSKLGMKLK</sequence>
<dbReference type="AlphaFoldDB" id="A0A3B1D5U9"/>
<feature type="transmembrane region" description="Helical" evidence="1">
    <location>
        <begin position="143"/>
        <end position="161"/>
    </location>
</feature>
<evidence type="ECO:0008006" key="3">
    <source>
        <dbReference type="Google" id="ProtNLM"/>
    </source>
</evidence>
<gene>
    <name evidence="2" type="ORF">MNBD_NITROSPINAE03-902</name>
</gene>
<evidence type="ECO:0000256" key="1">
    <source>
        <dbReference type="SAM" id="Phobius"/>
    </source>
</evidence>
<reference evidence="2" key="1">
    <citation type="submission" date="2018-06" db="EMBL/GenBank/DDBJ databases">
        <authorList>
            <person name="Zhirakovskaya E."/>
        </authorList>
    </citation>
    <scope>NUCLEOTIDE SEQUENCE</scope>
</reference>
<evidence type="ECO:0000313" key="2">
    <source>
        <dbReference type="EMBL" id="VAX24107.1"/>
    </source>
</evidence>
<protein>
    <recommendedName>
        <fullName evidence="3">NnrU domain-containing protein</fullName>
    </recommendedName>
</protein>
<dbReference type="PANTHER" id="PTHR43847:SF1">
    <property type="entry name" value="BLL3993 PROTEIN"/>
    <property type="match status" value="1"/>
</dbReference>
<proteinExistence type="predicted"/>
<feature type="transmembrane region" description="Helical" evidence="1">
    <location>
        <begin position="40"/>
        <end position="60"/>
    </location>
</feature>
<keyword evidence="1" id="KW-0812">Transmembrane</keyword>
<dbReference type="Gene3D" id="1.20.120.1630">
    <property type="match status" value="1"/>
</dbReference>
<name>A0A3B1D5U9_9ZZZZ</name>
<feature type="transmembrane region" description="Helical" evidence="1">
    <location>
        <begin position="6"/>
        <end position="28"/>
    </location>
</feature>
<feature type="transmembrane region" description="Helical" evidence="1">
    <location>
        <begin position="80"/>
        <end position="99"/>
    </location>
</feature>
<keyword evidence="1" id="KW-1133">Transmembrane helix</keyword>
<accession>A0A3B1D5U9</accession>
<organism evidence="2">
    <name type="scientific">hydrothermal vent metagenome</name>
    <dbReference type="NCBI Taxonomy" id="652676"/>
    <lineage>
        <taxon>unclassified sequences</taxon>
        <taxon>metagenomes</taxon>
        <taxon>ecological metagenomes</taxon>
    </lineage>
</organism>